<keyword evidence="4 15" id="KW-0575">Peroxidase</keyword>
<feature type="domain" description="Thioredoxin" evidence="14">
    <location>
        <begin position="4"/>
        <end position="154"/>
    </location>
</feature>
<dbReference type="Gene3D" id="3.40.30.10">
    <property type="entry name" value="Glutaredoxin"/>
    <property type="match status" value="1"/>
</dbReference>
<proteinExistence type="inferred from homology"/>
<keyword evidence="6" id="KW-0560">Oxidoreductase</keyword>
<evidence type="ECO:0000256" key="6">
    <source>
        <dbReference type="ARBA" id="ARBA00023002"/>
    </source>
</evidence>
<organism evidence="15 16">
    <name type="scientific">Cohnella zeiphila</name>
    <dbReference type="NCBI Taxonomy" id="2761120"/>
    <lineage>
        <taxon>Bacteria</taxon>
        <taxon>Bacillati</taxon>
        <taxon>Bacillota</taxon>
        <taxon>Bacilli</taxon>
        <taxon>Bacillales</taxon>
        <taxon>Paenibacillaceae</taxon>
        <taxon>Cohnella</taxon>
    </lineage>
</organism>
<evidence type="ECO:0000256" key="3">
    <source>
        <dbReference type="ARBA" id="ARBA00013017"/>
    </source>
</evidence>
<keyword evidence="7" id="KW-1015">Disulfide bond</keyword>
<evidence type="ECO:0000256" key="4">
    <source>
        <dbReference type="ARBA" id="ARBA00022559"/>
    </source>
</evidence>
<dbReference type="InterPro" id="IPR000866">
    <property type="entry name" value="AhpC/TSA"/>
</dbReference>
<evidence type="ECO:0000313" key="15">
    <source>
        <dbReference type="EMBL" id="MBB6731260.1"/>
    </source>
</evidence>
<dbReference type="NCBIfam" id="NF006960">
    <property type="entry name" value="PRK09437.1"/>
    <property type="match status" value="1"/>
</dbReference>
<dbReference type="EMBL" id="JACJVO010000010">
    <property type="protein sequence ID" value="MBB6731260.1"/>
    <property type="molecule type" value="Genomic_DNA"/>
</dbReference>
<evidence type="ECO:0000256" key="11">
    <source>
        <dbReference type="ARBA" id="ARBA00041373"/>
    </source>
</evidence>
<evidence type="ECO:0000256" key="12">
    <source>
        <dbReference type="ARBA" id="ARBA00049091"/>
    </source>
</evidence>
<keyword evidence="5" id="KW-0049">Antioxidant</keyword>
<dbReference type="EC" id="1.11.1.24" evidence="3"/>
<keyword evidence="16" id="KW-1185">Reference proteome</keyword>
<dbReference type="PANTHER" id="PTHR42801:SF4">
    <property type="entry name" value="AHPC_TSA FAMILY PROTEIN"/>
    <property type="match status" value="1"/>
</dbReference>
<dbReference type="InterPro" id="IPR024706">
    <property type="entry name" value="Peroxiredoxin_AhpC-typ"/>
</dbReference>
<dbReference type="Proteomes" id="UP000564644">
    <property type="component" value="Unassembled WGS sequence"/>
</dbReference>
<dbReference type="PROSITE" id="PS51352">
    <property type="entry name" value="THIOREDOXIN_2"/>
    <property type="match status" value="1"/>
</dbReference>
<comment type="subunit">
    <text evidence="2">Monomer.</text>
</comment>
<reference evidence="15 16" key="1">
    <citation type="submission" date="2020-08" db="EMBL/GenBank/DDBJ databases">
        <title>Cohnella phylogeny.</title>
        <authorList>
            <person name="Dunlap C."/>
        </authorList>
    </citation>
    <scope>NUCLEOTIDE SEQUENCE [LARGE SCALE GENOMIC DNA]</scope>
    <source>
        <strain evidence="15 16">CBP 2801</strain>
    </source>
</reference>
<keyword evidence="8" id="KW-0676">Redox-active center</keyword>
<dbReference type="PANTHER" id="PTHR42801">
    <property type="entry name" value="THIOREDOXIN-DEPENDENT PEROXIDE REDUCTASE"/>
    <property type="match status" value="1"/>
</dbReference>
<evidence type="ECO:0000256" key="5">
    <source>
        <dbReference type="ARBA" id="ARBA00022862"/>
    </source>
</evidence>
<accession>A0A7X0VVC4</accession>
<evidence type="ECO:0000256" key="9">
    <source>
        <dbReference type="ARBA" id="ARBA00032824"/>
    </source>
</evidence>
<dbReference type="RefSeq" id="WP_185128932.1">
    <property type="nucleotide sequence ID" value="NZ_JACJVO010000010.1"/>
</dbReference>
<dbReference type="InterPro" id="IPR036249">
    <property type="entry name" value="Thioredoxin-like_sf"/>
</dbReference>
<dbReference type="GO" id="GO:0008379">
    <property type="term" value="F:thioredoxin peroxidase activity"/>
    <property type="evidence" value="ECO:0007669"/>
    <property type="project" value="TreeGrafter"/>
</dbReference>
<comment type="catalytic activity">
    <reaction evidence="12">
        <text>a hydroperoxide + [thioredoxin]-dithiol = an alcohol + [thioredoxin]-disulfide + H2O</text>
        <dbReference type="Rhea" id="RHEA:62620"/>
        <dbReference type="Rhea" id="RHEA-COMP:10698"/>
        <dbReference type="Rhea" id="RHEA-COMP:10700"/>
        <dbReference type="ChEBI" id="CHEBI:15377"/>
        <dbReference type="ChEBI" id="CHEBI:29950"/>
        <dbReference type="ChEBI" id="CHEBI:30879"/>
        <dbReference type="ChEBI" id="CHEBI:35924"/>
        <dbReference type="ChEBI" id="CHEBI:50058"/>
        <dbReference type="EC" id="1.11.1.24"/>
    </reaction>
</comment>
<protein>
    <recommendedName>
        <fullName evidence="3">thioredoxin-dependent peroxiredoxin</fullName>
        <ecNumber evidence="3">1.11.1.24</ecNumber>
    </recommendedName>
    <alternativeName>
        <fullName evidence="11">Bacterioferritin comigratory protein</fullName>
    </alternativeName>
    <alternativeName>
        <fullName evidence="9">Thioredoxin peroxidase</fullName>
    </alternativeName>
</protein>
<evidence type="ECO:0000256" key="8">
    <source>
        <dbReference type="ARBA" id="ARBA00023284"/>
    </source>
</evidence>
<dbReference type="GO" id="GO:0045454">
    <property type="term" value="P:cell redox homeostasis"/>
    <property type="evidence" value="ECO:0007669"/>
    <property type="project" value="TreeGrafter"/>
</dbReference>
<comment type="caution">
    <text evidence="15">The sequence shown here is derived from an EMBL/GenBank/DDBJ whole genome shotgun (WGS) entry which is preliminary data.</text>
</comment>
<evidence type="ECO:0000256" key="1">
    <source>
        <dbReference type="ARBA" id="ARBA00003330"/>
    </source>
</evidence>
<evidence type="ECO:0000256" key="10">
    <source>
        <dbReference type="ARBA" id="ARBA00038489"/>
    </source>
</evidence>
<dbReference type="PIRSF" id="PIRSF000239">
    <property type="entry name" value="AHPC"/>
    <property type="match status" value="1"/>
</dbReference>
<dbReference type="InterPro" id="IPR050924">
    <property type="entry name" value="Peroxiredoxin_BCP/PrxQ"/>
</dbReference>
<evidence type="ECO:0000313" key="16">
    <source>
        <dbReference type="Proteomes" id="UP000564644"/>
    </source>
</evidence>
<dbReference type="CDD" id="cd03017">
    <property type="entry name" value="PRX_BCP"/>
    <property type="match status" value="1"/>
</dbReference>
<sequence length="154" mass="17279">MSQPQIGQPAPDFELESSDGGRLKLSQLRGRKVVLFFYPQDLTPTCTQEACDFRDANPDLLKAGAVVLGISPDPVKSHGKFIDKHGLPFTLLSDPDHAVAEQYGLWQEKKLYGRTYMGIIRTTFLIDEEGILRKEWKVNRVKGHVEEVLAKVKG</sequence>
<dbReference type="Pfam" id="PF00578">
    <property type="entry name" value="AhpC-TSA"/>
    <property type="match status" value="1"/>
</dbReference>
<comment type="similarity">
    <text evidence="10">Belongs to the peroxiredoxin family. BCP/PrxQ subfamily.</text>
</comment>
<evidence type="ECO:0000256" key="7">
    <source>
        <dbReference type="ARBA" id="ARBA00023157"/>
    </source>
</evidence>
<dbReference type="AlphaFoldDB" id="A0A7X0VVC4"/>
<evidence type="ECO:0000259" key="14">
    <source>
        <dbReference type="PROSITE" id="PS51352"/>
    </source>
</evidence>
<name>A0A7X0VVC4_9BACL</name>
<evidence type="ECO:0000256" key="2">
    <source>
        <dbReference type="ARBA" id="ARBA00011245"/>
    </source>
</evidence>
<dbReference type="InterPro" id="IPR013766">
    <property type="entry name" value="Thioredoxin_domain"/>
</dbReference>
<dbReference type="GO" id="GO:0005737">
    <property type="term" value="C:cytoplasm"/>
    <property type="evidence" value="ECO:0007669"/>
    <property type="project" value="TreeGrafter"/>
</dbReference>
<comment type="function">
    <text evidence="1">Thiol-specific peroxidase that catalyzes the reduction of hydrogen peroxide and organic hydroperoxides to water and alcohols, respectively. Plays a role in cell protection against oxidative stress by detoxifying peroxides and as sensor of hydrogen peroxide-mediated signaling events.</text>
</comment>
<dbReference type="SUPFAM" id="SSF52833">
    <property type="entry name" value="Thioredoxin-like"/>
    <property type="match status" value="1"/>
</dbReference>
<dbReference type="FunFam" id="3.40.30.10:FF:000007">
    <property type="entry name" value="Thioredoxin-dependent thiol peroxidase"/>
    <property type="match status" value="1"/>
</dbReference>
<dbReference type="GO" id="GO:0034599">
    <property type="term" value="P:cellular response to oxidative stress"/>
    <property type="evidence" value="ECO:0007669"/>
    <property type="project" value="TreeGrafter"/>
</dbReference>
<feature type="active site" description="Cysteine sulfenic acid (-SOH) intermediate; for peroxidase activity" evidence="13">
    <location>
        <position position="46"/>
    </location>
</feature>
<gene>
    <name evidence="15" type="primary">bcp</name>
    <name evidence="15" type="ORF">H7C18_10110</name>
</gene>
<evidence type="ECO:0000256" key="13">
    <source>
        <dbReference type="PIRSR" id="PIRSR000239-1"/>
    </source>
</evidence>